<accession>K0RK85</accession>
<evidence type="ECO:0000313" key="2">
    <source>
        <dbReference type="Proteomes" id="UP000266841"/>
    </source>
</evidence>
<dbReference type="Proteomes" id="UP000266841">
    <property type="component" value="Unassembled WGS sequence"/>
</dbReference>
<reference evidence="1 2" key="1">
    <citation type="journal article" date="2012" name="Genome Biol.">
        <title>Genome and low-iron response of an oceanic diatom adapted to chronic iron limitation.</title>
        <authorList>
            <person name="Lommer M."/>
            <person name="Specht M."/>
            <person name="Roy A.S."/>
            <person name="Kraemer L."/>
            <person name="Andreson R."/>
            <person name="Gutowska M.A."/>
            <person name="Wolf J."/>
            <person name="Bergner S.V."/>
            <person name="Schilhabel M.B."/>
            <person name="Klostermeier U.C."/>
            <person name="Beiko R.G."/>
            <person name="Rosenstiel P."/>
            <person name="Hippler M."/>
            <person name="Laroche J."/>
        </authorList>
    </citation>
    <scope>NUCLEOTIDE SEQUENCE [LARGE SCALE GENOMIC DNA]</scope>
    <source>
        <strain evidence="1 2">CCMP1005</strain>
    </source>
</reference>
<gene>
    <name evidence="1" type="ORF">THAOC_31848</name>
</gene>
<evidence type="ECO:0000313" key="1">
    <source>
        <dbReference type="EMBL" id="EJK49296.1"/>
    </source>
</evidence>
<keyword evidence="2" id="KW-1185">Reference proteome</keyword>
<organism evidence="1 2">
    <name type="scientific">Thalassiosira oceanica</name>
    <name type="common">Marine diatom</name>
    <dbReference type="NCBI Taxonomy" id="159749"/>
    <lineage>
        <taxon>Eukaryota</taxon>
        <taxon>Sar</taxon>
        <taxon>Stramenopiles</taxon>
        <taxon>Ochrophyta</taxon>
        <taxon>Bacillariophyta</taxon>
        <taxon>Coscinodiscophyceae</taxon>
        <taxon>Thalassiosirophycidae</taxon>
        <taxon>Thalassiosirales</taxon>
        <taxon>Thalassiosiraceae</taxon>
        <taxon>Thalassiosira</taxon>
    </lineage>
</organism>
<dbReference type="EMBL" id="AGNL01044951">
    <property type="protein sequence ID" value="EJK49296.1"/>
    <property type="molecule type" value="Genomic_DNA"/>
</dbReference>
<sequence>MTSSSGWLQRWLVLKELSNYQNIKQQQLVSVWSFISQEEELPLGSQETCFLASSGGQCWQGGQLVRDLGHRVSRRVTLDLKLPGKKKVVCSAAPRTRALEVGSPAEHARLCRLRYSAHTAVRAPYTLLVARSKMNDRGWGGEIEPRTTGRRPAYLCSVQKKTVQTRPRRRRDGCVVPVNGYAIAFIGCMTSLEAQQIGGIAGN</sequence>
<dbReference type="AlphaFoldDB" id="K0RK85"/>
<name>K0RK85_THAOC</name>
<proteinExistence type="predicted"/>
<comment type="caution">
    <text evidence="1">The sequence shown here is derived from an EMBL/GenBank/DDBJ whole genome shotgun (WGS) entry which is preliminary data.</text>
</comment>
<protein>
    <submittedName>
        <fullName evidence="1">Uncharacterized protein</fullName>
    </submittedName>
</protein>